<proteinExistence type="predicted"/>
<dbReference type="EMBL" id="CAXDID020000777">
    <property type="protein sequence ID" value="CAL6113827.1"/>
    <property type="molecule type" value="Genomic_DNA"/>
</dbReference>
<comment type="caution">
    <text evidence="2">The sequence shown here is derived from an EMBL/GenBank/DDBJ whole genome shotgun (WGS) entry which is preliminary data.</text>
</comment>
<reference evidence="3 4" key="2">
    <citation type="submission" date="2024-07" db="EMBL/GenBank/DDBJ databases">
        <authorList>
            <person name="Akdeniz Z."/>
        </authorList>
    </citation>
    <scope>NUCLEOTIDE SEQUENCE [LARGE SCALE GENOMIC DNA]</scope>
</reference>
<protein>
    <submittedName>
        <fullName evidence="3">Hypothetical_protein</fullName>
    </submittedName>
</protein>
<gene>
    <name evidence="2" type="ORF">HINF_LOCUS1566</name>
    <name evidence="3" type="ORF">HINF_LOCUS77690</name>
</gene>
<dbReference type="AlphaFoldDB" id="A0AA86N729"/>
<keyword evidence="4" id="KW-1185">Reference proteome</keyword>
<feature type="transmembrane region" description="Helical" evidence="1">
    <location>
        <begin position="44"/>
        <end position="62"/>
    </location>
</feature>
<name>A0AA86N729_9EUKA</name>
<organism evidence="2">
    <name type="scientific">Hexamita inflata</name>
    <dbReference type="NCBI Taxonomy" id="28002"/>
    <lineage>
        <taxon>Eukaryota</taxon>
        <taxon>Metamonada</taxon>
        <taxon>Diplomonadida</taxon>
        <taxon>Hexamitidae</taxon>
        <taxon>Hexamitinae</taxon>
        <taxon>Hexamita</taxon>
    </lineage>
</organism>
<reference evidence="2" key="1">
    <citation type="submission" date="2023-06" db="EMBL/GenBank/DDBJ databases">
        <authorList>
            <person name="Kurt Z."/>
        </authorList>
    </citation>
    <scope>NUCLEOTIDE SEQUENCE</scope>
</reference>
<sequence>MEQQIDKSQKVFDSGQIKSILLSSLAGSQLSYFMIPRSQRIMQIYFRWVFVGIVQVGTIQSYRIDFSVMKQMQQIILFAQKKIYWNTNSTPNLKKLEAQTRHLNQNYMQGPNQFIRTSLV</sequence>
<keyword evidence="1" id="KW-0472">Membrane</keyword>
<evidence type="ECO:0000313" key="3">
    <source>
        <dbReference type="EMBL" id="CAL6113827.1"/>
    </source>
</evidence>
<evidence type="ECO:0000313" key="2">
    <source>
        <dbReference type="EMBL" id="CAI9913921.1"/>
    </source>
</evidence>
<evidence type="ECO:0000256" key="1">
    <source>
        <dbReference type="SAM" id="Phobius"/>
    </source>
</evidence>
<keyword evidence="1" id="KW-0812">Transmembrane</keyword>
<accession>A0AA86N729</accession>
<dbReference type="EMBL" id="CATOUU010000040">
    <property type="protein sequence ID" value="CAI9913921.1"/>
    <property type="molecule type" value="Genomic_DNA"/>
</dbReference>
<keyword evidence="1" id="KW-1133">Transmembrane helix</keyword>
<evidence type="ECO:0000313" key="4">
    <source>
        <dbReference type="Proteomes" id="UP001642409"/>
    </source>
</evidence>
<dbReference type="Proteomes" id="UP001642409">
    <property type="component" value="Unassembled WGS sequence"/>
</dbReference>